<evidence type="ECO:0000313" key="6">
    <source>
        <dbReference type="Proteomes" id="UP000250266"/>
    </source>
</evidence>
<keyword evidence="2 5" id="KW-0489">Methyltransferase</keyword>
<dbReference type="InterPro" id="IPR008854">
    <property type="entry name" value="TPMT"/>
</dbReference>
<proteinExistence type="predicted"/>
<dbReference type="CDD" id="cd02440">
    <property type="entry name" value="AdoMet_MTases"/>
    <property type="match status" value="1"/>
</dbReference>
<reference evidence="5 6" key="1">
    <citation type="journal article" date="2016" name="Nat. Commun.">
        <title>Ectomycorrhizal ecology is imprinted in the genome of the dominant symbiotic fungus Cenococcum geophilum.</title>
        <authorList>
            <consortium name="DOE Joint Genome Institute"/>
            <person name="Peter M."/>
            <person name="Kohler A."/>
            <person name="Ohm R.A."/>
            <person name="Kuo A."/>
            <person name="Krutzmann J."/>
            <person name="Morin E."/>
            <person name="Arend M."/>
            <person name="Barry K.W."/>
            <person name="Binder M."/>
            <person name="Choi C."/>
            <person name="Clum A."/>
            <person name="Copeland A."/>
            <person name="Grisel N."/>
            <person name="Haridas S."/>
            <person name="Kipfer T."/>
            <person name="LaButti K."/>
            <person name="Lindquist E."/>
            <person name="Lipzen A."/>
            <person name="Maire R."/>
            <person name="Meier B."/>
            <person name="Mihaltcheva S."/>
            <person name="Molinier V."/>
            <person name="Murat C."/>
            <person name="Poggeler S."/>
            <person name="Quandt C.A."/>
            <person name="Sperisen C."/>
            <person name="Tritt A."/>
            <person name="Tisserant E."/>
            <person name="Crous P.W."/>
            <person name="Henrissat B."/>
            <person name="Nehls U."/>
            <person name="Egli S."/>
            <person name="Spatafora J.W."/>
            <person name="Grigoriev I.V."/>
            <person name="Martin F.M."/>
        </authorList>
    </citation>
    <scope>NUCLEOTIDE SEQUENCE [LARGE SCALE GENOMIC DNA]</scope>
    <source>
        <strain evidence="5 6">CBS 459.81</strain>
    </source>
</reference>
<dbReference type="OrthoDB" id="276151at2759"/>
<dbReference type="SUPFAM" id="SSF53335">
    <property type="entry name" value="S-adenosyl-L-methionine-dependent methyltransferases"/>
    <property type="match status" value="1"/>
</dbReference>
<dbReference type="InterPro" id="IPR029063">
    <property type="entry name" value="SAM-dependent_MTases_sf"/>
</dbReference>
<dbReference type="Proteomes" id="UP000250266">
    <property type="component" value="Unassembled WGS sequence"/>
</dbReference>
<protein>
    <submittedName>
        <fullName evidence="5">S-adenosyl-L-methionine-dependent methyltransferase</fullName>
    </submittedName>
</protein>
<evidence type="ECO:0000256" key="1">
    <source>
        <dbReference type="ARBA" id="ARBA00022553"/>
    </source>
</evidence>
<keyword evidence="4" id="KW-0949">S-adenosyl-L-methionine</keyword>
<evidence type="ECO:0000256" key="3">
    <source>
        <dbReference type="ARBA" id="ARBA00022679"/>
    </source>
</evidence>
<dbReference type="PANTHER" id="PTHR32183">
    <property type="match status" value="1"/>
</dbReference>
<dbReference type="Pfam" id="PF05724">
    <property type="entry name" value="TPMT"/>
    <property type="match status" value="1"/>
</dbReference>
<sequence length="288" mass="32003">MADLDASKEPSSPFNNVAHDRVRKHFLDHDPSAHPGLWDDLWKAQELLLWDRGAPNPAFADVLSKRTDILGSPVLIDKDTGMKRRKRALVPGCGKGYDVVLLASFGYDAYGVEASANAVKACETWAEENKDVYVARDSDVGSGSVKFLFGDFFTDEWVKGVDGGLGEGFDLVYDYTFLCALPPALRPSWSARQSQLLSPSGHLVCLEFPTHKPTSSGGPPWAVPPVVYEEHLTRPGEEMPYDKEGNVMVQKPVRDNAKALTRVAHWQPERTHEVGRGTDWVGIWKHKY</sequence>
<evidence type="ECO:0000313" key="5">
    <source>
        <dbReference type="EMBL" id="OCK77588.1"/>
    </source>
</evidence>
<dbReference type="EMBL" id="KV745116">
    <property type="protein sequence ID" value="OCK77588.1"/>
    <property type="molecule type" value="Genomic_DNA"/>
</dbReference>
<keyword evidence="3 5" id="KW-0808">Transferase</keyword>
<accession>A0A8E2E5C6</accession>
<dbReference type="PANTHER" id="PTHR32183:SF6">
    <property type="entry name" value="CYSTEINE SULFINATE DESULFINASE_CYSTEINE DESULFURASE AND RELATED ENZYMES"/>
    <property type="match status" value="1"/>
</dbReference>
<organism evidence="5 6">
    <name type="scientific">Lepidopterella palustris CBS 459.81</name>
    <dbReference type="NCBI Taxonomy" id="1314670"/>
    <lineage>
        <taxon>Eukaryota</taxon>
        <taxon>Fungi</taxon>
        <taxon>Dikarya</taxon>
        <taxon>Ascomycota</taxon>
        <taxon>Pezizomycotina</taxon>
        <taxon>Dothideomycetes</taxon>
        <taxon>Pleosporomycetidae</taxon>
        <taxon>Mytilinidiales</taxon>
        <taxon>Argynnaceae</taxon>
        <taxon>Lepidopterella</taxon>
    </lineage>
</organism>
<evidence type="ECO:0000256" key="4">
    <source>
        <dbReference type="ARBA" id="ARBA00022691"/>
    </source>
</evidence>
<evidence type="ECO:0000256" key="2">
    <source>
        <dbReference type="ARBA" id="ARBA00022603"/>
    </source>
</evidence>
<dbReference type="PROSITE" id="PS51585">
    <property type="entry name" value="SAM_MT_TPMT"/>
    <property type="match status" value="1"/>
</dbReference>
<name>A0A8E2E5C6_9PEZI</name>
<dbReference type="GO" id="GO:0032259">
    <property type="term" value="P:methylation"/>
    <property type="evidence" value="ECO:0007669"/>
    <property type="project" value="UniProtKB-KW"/>
</dbReference>
<gene>
    <name evidence="5" type="ORF">K432DRAFT_418542</name>
</gene>
<dbReference type="GO" id="GO:0008757">
    <property type="term" value="F:S-adenosylmethionine-dependent methyltransferase activity"/>
    <property type="evidence" value="ECO:0007669"/>
    <property type="project" value="InterPro"/>
</dbReference>
<keyword evidence="1" id="KW-0597">Phosphoprotein</keyword>
<dbReference type="AlphaFoldDB" id="A0A8E2E5C6"/>
<dbReference type="Gene3D" id="3.40.50.150">
    <property type="entry name" value="Vaccinia Virus protein VP39"/>
    <property type="match status" value="1"/>
</dbReference>
<keyword evidence="6" id="KW-1185">Reference proteome</keyword>